<evidence type="ECO:0000313" key="1">
    <source>
        <dbReference type="EMBL" id="KAL0125973.1"/>
    </source>
</evidence>
<dbReference type="EMBL" id="JADYXP020000004">
    <property type="protein sequence ID" value="KAL0125973.1"/>
    <property type="molecule type" value="Genomic_DNA"/>
</dbReference>
<reference evidence="1 2" key="1">
    <citation type="submission" date="2023-03" db="EMBL/GenBank/DDBJ databases">
        <title>High recombination rates correlate with genetic variation in Cardiocondyla obscurior ants.</title>
        <authorList>
            <person name="Errbii M."/>
        </authorList>
    </citation>
    <scope>NUCLEOTIDE SEQUENCE [LARGE SCALE GENOMIC DNA]</scope>
    <source>
        <strain evidence="1">Alpha-2009</strain>
        <tissue evidence="1">Whole body</tissue>
    </source>
</reference>
<name>A0AAW2GEH8_9HYME</name>
<protein>
    <submittedName>
        <fullName evidence="1">Uncharacterized protein</fullName>
    </submittedName>
</protein>
<dbReference type="Proteomes" id="UP001430953">
    <property type="component" value="Unassembled WGS sequence"/>
</dbReference>
<organism evidence="1 2">
    <name type="scientific">Cardiocondyla obscurior</name>
    <dbReference type="NCBI Taxonomy" id="286306"/>
    <lineage>
        <taxon>Eukaryota</taxon>
        <taxon>Metazoa</taxon>
        <taxon>Ecdysozoa</taxon>
        <taxon>Arthropoda</taxon>
        <taxon>Hexapoda</taxon>
        <taxon>Insecta</taxon>
        <taxon>Pterygota</taxon>
        <taxon>Neoptera</taxon>
        <taxon>Endopterygota</taxon>
        <taxon>Hymenoptera</taxon>
        <taxon>Apocrita</taxon>
        <taxon>Aculeata</taxon>
        <taxon>Formicoidea</taxon>
        <taxon>Formicidae</taxon>
        <taxon>Myrmicinae</taxon>
        <taxon>Cardiocondyla</taxon>
    </lineage>
</organism>
<sequence length="183" mass="21396">MKYFRSNNITAAKVLPRLIRDKHIYTLLCLDPYGNELYAKETREIRCFPSYRFIFPSLLVVSHSCPRQLLPVKEVARWIRRYGGDNNFRGWLFFRLAVVSRINLKDSRWGIRGNLDLGLTLIFYFFILSKCLYDFLKIGRNIFAEIELKLVSLEVHAEYVFASIIKCKFSLGNGIILCISISI</sequence>
<keyword evidence="2" id="KW-1185">Reference proteome</keyword>
<proteinExistence type="predicted"/>
<evidence type="ECO:0000313" key="2">
    <source>
        <dbReference type="Proteomes" id="UP001430953"/>
    </source>
</evidence>
<dbReference type="AlphaFoldDB" id="A0AAW2GEH8"/>
<gene>
    <name evidence="1" type="ORF">PUN28_004795</name>
</gene>
<comment type="caution">
    <text evidence="1">The sequence shown here is derived from an EMBL/GenBank/DDBJ whole genome shotgun (WGS) entry which is preliminary data.</text>
</comment>
<accession>A0AAW2GEH8</accession>